<organism evidence="2 3">
    <name type="scientific">Verticiella sediminum</name>
    <dbReference type="NCBI Taxonomy" id="1247510"/>
    <lineage>
        <taxon>Bacteria</taxon>
        <taxon>Pseudomonadati</taxon>
        <taxon>Pseudomonadota</taxon>
        <taxon>Betaproteobacteria</taxon>
        <taxon>Burkholderiales</taxon>
        <taxon>Alcaligenaceae</taxon>
        <taxon>Verticiella</taxon>
    </lineage>
</organism>
<comment type="caution">
    <text evidence="2">The sequence shown here is derived from an EMBL/GenBank/DDBJ whole genome shotgun (WGS) entry which is preliminary data.</text>
</comment>
<dbReference type="RefSeq" id="WP_143946578.1">
    <property type="nucleotide sequence ID" value="NZ_BAABMB010000001.1"/>
</dbReference>
<dbReference type="AlphaFoldDB" id="A0A556B0F0"/>
<dbReference type="Gene3D" id="3.40.50.1460">
    <property type="match status" value="1"/>
</dbReference>
<evidence type="ECO:0000256" key="1">
    <source>
        <dbReference type="SAM" id="MobiDB-lite"/>
    </source>
</evidence>
<keyword evidence="3" id="KW-1185">Reference proteome</keyword>
<evidence type="ECO:0008006" key="4">
    <source>
        <dbReference type="Google" id="ProtNLM"/>
    </source>
</evidence>
<evidence type="ECO:0000313" key="3">
    <source>
        <dbReference type="Proteomes" id="UP000318405"/>
    </source>
</evidence>
<dbReference type="OrthoDB" id="6022002at2"/>
<dbReference type="EMBL" id="VLTJ01000004">
    <property type="protein sequence ID" value="TSH98671.1"/>
    <property type="molecule type" value="Genomic_DNA"/>
</dbReference>
<evidence type="ECO:0000313" key="2">
    <source>
        <dbReference type="EMBL" id="TSH98671.1"/>
    </source>
</evidence>
<gene>
    <name evidence="2" type="ORF">FOZ76_02690</name>
</gene>
<accession>A0A556B0F0</accession>
<proteinExistence type="predicted"/>
<reference evidence="2 3" key="1">
    <citation type="submission" date="2019-07" db="EMBL/GenBank/DDBJ databases">
        <title>Qingshengfaniella alkalisoli gen. nov., sp. nov., isolated from saline soil.</title>
        <authorList>
            <person name="Xu L."/>
            <person name="Huang X.-X."/>
            <person name="Sun J.-Q."/>
        </authorList>
    </citation>
    <scope>NUCLEOTIDE SEQUENCE [LARGE SCALE GENOMIC DNA]</scope>
    <source>
        <strain evidence="2 3">DSM 27279</strain>
    </source>
</reference>
<feature type="region of interest" description="Disordered" evidence="1">
    <location>
        <begin position="257"/>
        <end position="283"/>
    </location>
</feature>
<sequence>MTRAIVLIGVSKVRGHGFPPLKGVGDAIARLRDWAHSQGIPDVIALTDEGTQEVTAGGIKKAIFGLLDDRDDLEQLIVYFSGHGVVRDYREFWLLSRAPYDVDETVNLTGSVALARAGRVPHVVFISDACRTPTNTLQTSFFLNGSHIFPSIGNPDTTQAADVFYATQLGAPALEVAEDGENYVAVYSEVLAEALNGRPPTLIQNGLLRPRPLGDWLMKAVPRSLADKKLRVPPSQRPYADIASGDEVWLARFHFPPQAAGQAPPNPDAGPDTPDTDADGQATDADALAPDELLVAEARFTEMLGRPFELPRDLADLLPKSRWPFGVSSGSWRPLGRDAGPAVVRDGPFERHVGFLVSGREVREASCPGEALRVERGLAGSAIVMESLQRPAEVLIEFDDGSGVLLPALPGQLAVLPFEDGRPGDFRYEPVDTAPADASRFALDGLRTAACRVSAWGGLALDRQGATQLMARLLGAPSIDPVLAIYAACAFERIGRLDWIRTLQDEVAARWGLRLFDLALLSREFLRDAPPVEPVLPSVPMLAQNWVYLQALHPGFPPELAASLRGEIHGPLWARYTPRGVHALQTWLVPDADAVQLQPTP</sequence>
<protein>
    <recommendedName>
        <fullName evidence="4">Caspase family protein</fullName>
    </recommendedName>
</protein>
<dbReference type="Proteomes" id="UP000318405">
    <property type="component" value="Unassembled WGS sequence"/>
</dbReference>
<name>A0A556B0F0_9BURK</name>